<keyword evidence="3" id="KW-1185">Reference proteome</keyword>
<accession>A0AAE0SLU0</accession>
<dbReference type="Gene3D" id="3.30.70.380">
    <property type="entry name" value="Ferrodoxin-fold anticodon-binding domain"/>
    <property type="match status" value="1"/>
</dbReference>
<dbReference type="SUPFAM" id="SSF54991">
    <property type="entry name" value="Anticodon-binding domain of PheRS"/>
    <property type="match status" value="1"/>
</dbReference>
<dbReference type="SMART" id="SM00896">
    <property type="entry name" value="FDX-ACB"/>
    <property type="match status" value="1"/>
</dbReference>
<evidence type="ECO:0000313" key="3">
    <source>
        <dbReference type="Proteomes" id="UP001195483"/>
    </source>
</evidence>
<gene>
    <name evidence="2" type="ORF">CHS0354_011525</name>
</gene>
<dbReference type="GO" id="GO:0070042">
    <property type="term" value="F:rRNA (uridine-N3-)-methyltransferase activity"/>
    <property type="evidence" value="ECO:0007669"/>
    <property type="project" value="InterPro"/>
</dbReference>
<protein>
    <recommendedName>
        <fullName evidence="1">FDX-ACB domain-containing protein</fullName>
    </recommendedName>
</protein>
<name>A0AAE0SLU0_9BIVA</name>
<dbReference type="GO" id="GO:0005737">
    <property type="term" value="C:cytoplasm"/>
    <property type="evidence" value="ECO:0007669"/>
    <property type="project" value="TreeGrafter"/>
</dbReference>
<dbReference type="AlphaFoldDB" id="A0AAE0SLU0"/>
<evidence type="ECO:0000313" key="2">
    <source>
        <dbReference type="EMBL" id="KAK3593920.1"/>
    </source>
</evidence>
<sequence length="754" mass="86101">MDSLIDGNILLVGEGDFSFTVAMVTRFPEFMWPRITSTSLEMEGGLQKHKNAKEHVRFLKEKGVRVELNTDATKLHQDPRTLGHKFSRIIFNFPHAGGKSNIKKNRKLLNDFFSSAVQVLEDIGQIMVTLCNGQGGTPADNPMRVWHDSWQVVCMAANSSLILVKTLPFNIEEYPAYSSTGFRSQDKGFHTDNAVTHVFQLAQKMLVPERIVDCKITVDSKEYLCPSYIHQKLTRMAQSVDHPINKVMERVRQEFGNLFEDTDCNLQETSPYIKQEDFFSSRNHGPCQNLHTLQKATDINCSQGKEYSHVTFKHHVEHTDSGISLNENDFSTENKNIRTQSLEFFHFHCIEKHYLLKNVSENYKSEKNEVKNSDFVSIIPGRDTSLPFVVPVVCDRELDRISELVILSGDSTVTSQYGESLVTQHGQLFKAHTGDASESCRDLFRSSRSIDKHDLILRTSLLEDAVNCLKGMSGKCRFFHGRVFRRCQIQANDLPVQHHMMGIVKLHSGCETKELSSTKTLLLDNQPKQNALEMLWWDEDGIGKSIISVCKEIVNVGSSLNFVHNDDEMLTEEVNIPLNLRFKGSIQVQPSVGTNNNVLGEVFEGKGSSDREKICILILYVDRIAMLAYQIPDIRFLWSSDYRVLSNFSTPVEEKFCPLSLYPLMFTHDLSFWESDRVMFDKLEFCDCIRAVANDVITSVLLLDIYRDPRTGRVSRCYRLTFQSCYMALSYDVSWKLQSLVRLTVADRLGVQLR</sequence>
<dbReference type="PANTHER" id="PTHR11538:SF26">
    <property type="entry name" value="FERREDOXIN-FOLD ANTICODON-BINDING DOMAIN-CONTAINING PROTEIN 1"/>
    <property type="match status" value="1"/>
</dbReference>
<dbReference type="PANTHER" id="PTHR11538">
    <property type="entry name" value="PHENYLALANYL-TRNA SYNTHETASE"/>
    <property type="match status" value="1"/>
</dbReference>
<evidence type="ECO:0000259" key="1">
    <source>
        <dbReference type="PROSITE" id="PS51447"/>
    </source>
</evidence>
<dbReference type="GO" id="GO:0070475">
    <property type="term" value="P:rRNA base methylation"/>
    <property type="evidence" value="ECO:0007669"/>
    <property type="project" value="InterPro"/>
</dbReference>
<reference evidence="2" key="3">
    <citation type="submission" date="2023-05" db="EMBL/GenBank/DDBJ databases">
        <authorList>
            <person name="Smith C.H."/>
        </authorList>
    </citation>
    <scope>NUCLEOTIDE SEQUENCE</scope>
    <source>
        <strain evidence="2">CHS0354</strain>
        <tissue evidence="2">Mantle</tissue>
    </source>
</reference>
<dbReference type="PROSITE" id="PS51447">
    <property type="entry name" value="FDX_ACB"/>
    <property type="match status" value="1"/>
</dbReference>
<comment type="caution">
    <text evidence="2">The sequence shown here is derived from an EMBL/GenBank/DDBJ whole genome shotgun (WGS) entry which is preliminary data.</text>
</comment>
<dbReference type="Proteomes" id="UP001195483">
    <property type="component" value="Unassembled WGS sequence"/>
</dbReference>
<dbReference type="EMBL" id="JAEAOA010000708">
    <property type="protein sequence ID" value="KAK3593920.1"/>
    <property type="molecule type" value="Genomic_DNA"/>
</dbReference>
<reference evidence="2" key="2">
    <citation type="journal article" date="2021" name="Genome Biol. Evol.">
        <title>Developing a high-quality reference genome for a parasitic bivalve with doubly uniparental inheritance (Bivalvia: Unionida).</title>
        <authorList>
            <person name="Smith C.H."/>
        </authorList>
    </citation>
    <scope>NUCLEOTIDE SEQUENCE</scope>
    <source>
        <strain evidence="2">CHS0354</strain>
        <tissue evidence="2">Mantle</tissue>
    </source>
</reference>
<organism evidence="2 3">
    <name type="scientific">Potamilus streckersoni</name>
    <dbReference type="NCBI Taxonomy" id="2493646"/>
    <lineage>
        <taxon>Eukaryota</taxon>
        <taxon>Metazoa</taxon>
        <taxon>Spiralia</taxon>
        <taxon>Lophotrochozoa</taxon>
        <taxon>Mollusca</taxon>
        <taxon>Bivalvia</taxon>
        <taxon>Autobranchia</taxon>
        <taxon>Heteroconchia</taxon>
        <taxon>Palaeoheterodonta</taxon>
        <taxon>Unionida</taxon>
        <taxon>Unionoidea</taxon>
        <taxon>Unionidae</taxon>
        <taxon>Ambleminae</taxon>
        <taxon>Lampsilini</taxon>
        <taxon>Potamilus</taxon>
    </lineage>
</organism>
<feature type="domain" description="FDX-ACB" evidence="1">
    <location>
        <begin position="661"/>
        <end position="754"/>
    </location>
</feature>
<dbReference type="InterPro" id="IPR036690">
    <property type="entry name" value="Fdx_antiC-bd_sf"/>
</dbReference>
<dbReference type="Gene3D" id="3.30.930.10">
    <property type="entry name" value="Bira Bifunctional Protein, Domain 2"/>
    <property type="match status" value="1"/>
</dbReference>
<proteinExistence type="predicted"/>
<dbReference type="InterPro" id="IPR019446">
    <property type="entry name" value="BMT5-like"/>
</dbReference>
<dbReference type="InterPro" id="IPR005121">
    <property type="entry name" value="Fdx_antiC-bd"/>
</dbReference>
<reference evidence="2" key="1">
    <citation type="journal article" date="2021" name="Genome Biol. Evol.">
        <title>A High-Quality Reference Genome for a Parasitic Bivalve with Doubly Uniparental Inheritance (Bivalvia: Unionida).</title>
        <authorList>
            <person name="Smith C.H."/>
        </authorList>
    </citation>
    <scope>NUCLEOTIDE SEQUENCE</scope>
    <source>
        <strain evidence="2">CHS0354</strain>
    </source>
</reference>
<dbReference type="Pfam" id="PF10354">
    <property type="entry name" value="BMT5-like"/>
    <property type="match status" value="1"/>
</dbReference>
<dbReference type="InterPro" id="IPR045864">
    <property type="entry name" value="aa-tRNA-synth_II/BPL/LPL"/>
</dbReference>